<dbReference type="Pfam" id="PF13537">
    <property type="entry name" value="GATase_7"/>
    <property type="match status" value="1"/>
</dbReference>
<dbReference type="InterPro" id="IPR001962">
    <property type="entry name" value="Asn_synthase"/>
</dbReference>
<dbReference type="Proteomes" id="UP000294547">
    <property type="component" value="Unassembled WGS sequence"/>
</dbReference>
<gene>
    <name evidence="5" type="ORF">EDD54_0916</name>
</gene>
<organism evidence="5 6">
    <name type="scientific">Oharaeibacter diazotrophicus</name>
    <dbReference type="NCBI Taxonomy" id="1920512"/>
    <lineage>
        <taxon>Bacteria</taxon>
        <taxon>Pseudomonadati</taxon>
        <taxon>Pseudomonadota</taxon>
        <taxon>Alphaproteobacteria</taxon>
        <taxon>Hyphomicrobiales</taxon>
        <taxon>Pleomorphomonadaceae</taxon>
        <taxon>Oharaeibacter</taxon>
    </lineage>
</organism>
<reference evidence="5 6" key="1">
    <citation type="submission" date="2019-03" db="EMBL/GenBank/DDBJ databases">
        <title>Genomic Encyclopedia of Type Strains, Phase IV (KMG-IV): sequencing the most valuable type-strain genomes for metagenomic binning, comparative biology and taxonomic classification.</title>
        <authorList>
            <person name="Goeker M."/>
        </authorList>
    </citation>
    <scope>NUCLEOTIDE SEQUENCE [LARGE SCALE GENOMIC DNA]</scope>
    <source>
        <strain evidence="5 6">DSM 102969</strain>
    </source>
</reference>
<comment type="pathway">
    <text evidence="1">Amino-acid biosynthesis; L-asparagine biosynthesis; L-asparagine from L-aspartate (L-Gln route): step 1/1.</text>
</comment>
<accession>A0A4R6RK56</accession>
<dbReference type="InterPro" id="IPR017932">
    <property type="entry name" value="GATase_2_dom"/>
</dbReference>
<protein>
    <recommendedName>
        <fullName evidence="2">asparagine synthase (glutamine-hydrolyzing)</fullName>
        <ecNumber evidence="2">6.3.5.4</ecNumber>
    </recommendedName>
</protein>
<dbReference type="GO" id="GO:0006529">
    <property type="term" value="P:asparagine biosynthetic process"/>
    <property type="evidence" value="ECO:0007669"/>
    <property type="project" value="InterPro"/>
</dbReference>
<dbReference type="Pfam" id="PF00733">
    <property type="entry name" value="Asn_synthase"/>
    <property type="match status" value="2"/>
</dbReference>
<dbReference type="GO" id="GO:0005829">
    <property type="term" value="C:cytosol"/>
    <property type="evidence" value="ECO:0007669"/>
    <property type="project" value="TreeGrafter"/>
</dbReference>
<dbReference type="Gene3D" id="3.40.50.620">
    <property type="entry name" value="HUPs"/>
    <property type="match status" value="1"/>
</dbReference>
<evidence type="ECO:0000256" key="3">
    <source>
        <dbReference type="ARBA" id="ARBA00048741"/>
    </source>
</evidence>
<feature type="domain" description="Glutamine amidotransferase type-2" evidence="4">
    <location>
        <begin position="5"/>
        <end position="210"/>
    </location>
</feature>
<dbReference type="PANTHER" id="PTHR43284:SF1">
    <property type="entry name" value="ASPARAGINE SYNTHETASE"/>
    <property type="match status" value="1"/>
</dbReference>
<comment type="catalytic activity">
    <reaction evidence="3">
        <text>L-aspartate + L-glutamine + ATP + H2O = L-asparagine + L-glutamate + AMP + diphosphate + H(+)</text>
        <dbReference type="Rhea" id="RHEA:12228"/>
        <dbReference type="ChEBI" id="CHEBI:15377"/>
        <dbReference type="ChEBI" id="CHEBI:15378"/>
        <dbReference type="ChEBI" id="CHEBI:29985"/>
        <dbReference type="ChEBI" id="CHEBI:29991"/>
        <dbReference type="ChEBI" id="CHEBI:30616"/>
        <dbReference type="ChEBI" id="CHEBI:33019"/>
        <dbReference type="ChEBI" id="CHEBI:58048"/>
        <dbReference type="ChEBI" id="CHEBI:58359"/>
        <dbReference type="ChEBI" id="CHEBI:456215"/>
        <dbReference type="EC" id="6.3.5.4"/>
    </reaction>
</comment>
<dbReference type="InterPro" id="IPR051786">
    <property type="entry name" value="ASN_synthetase/amidase"/>
</dbReference>
<comment type="caution">
    <text evidence="5">The sequence shown here is derived from an EMBL/GenBank/DDBJ whole genome shotgun (WGS) entry which is preliminary data.</text>
</comment>
<dbReference type="SUPFAM" id="SSF52402">
    <property type="entry name" value="Adenine nucleotide alpha hydrolases-like"/>
    <property type="match status" value="1"/>
</dbReference>
<evidence type="ECO:0000313" key="6">
    <source>
        <dbReference type="Proteomes" id="UP000294547"/>
    </source>
</evidence>
<evidence type="ECO:0000256" key="2">
    <source>
        <dbReference type="ARBA" id="ARBA00012737"/>
    </source>
</evidence>
<sequence length="634" mass="67231">MRLICGFLHLDGRPAEADRLDAMAAAMVEPGFAPARSRHVEGPVALATLDFARRPGATESPAPPLPRGAGGLVLAADARLDGTPGRGPAWGAAADAALLAVLDRPGSPGDALAAVSGDFALAAWDPRTRALTLARDDFGVRPLFTVDLPGRLFAFASLPRGLHASGLVERRLDEVHFLRELLMADTPADASLFAGVGRLDPGSWLRLSPGRREGGRHWRLDPTAAGKRRCDPAEAAEEMAALIEAAVRRRLPETGPVAAHLSGGLDSGAIAVLASRALRGAGRPLLAYPFLPGSYGDYRPEGEEPQVRIVLEREPDLACVPIRLGPARDVLMPRTDGDQVTPFDPADPDSAVCIDAAARGAEMLLSGWGGDQAASYNGRAALAEALLHGRLGRVAAEARALAAARGASPLRTLWGEVAPHLVPAPVWRAIGRATGRPPGVADVTRGLLRAEALAGLRIERVRIGADDVANRLRLVENGLVARRAERWALTAARTGMAVSFPLLDRAVVACAVALPSAMFLRGGVRRRLFRDATVGVLPDGVRLHRGKSRPFPELHLLIGLERAALLDFVAEARAHPLVDRLIDLDAVAALLRTVPAGEEARRRAAELERDGVLLAACVALHRVLRAVCHLRQHH</sequence>
<name>A0A4R6RK56_9HYPH</name>
<evidence type="ECO:0000256" key="1">
    <source>
        <dbReference type="ARBA" id="ARBA00005187"/>
    </source>
</evidence>
<evidence type="ECO:0000259" key="4">
    <source>
        <dbReference type="PROSITE" id="PS51278"/>
    </source>
</evidence>
<dbReference type="GO" id="GO:0004066">
    <property type="term" value="F:asparagine synthase (glutamine-hydrolyzing) activity"/>
    <property type="evidence" value="ECO:0007669"/>
    <property type="project" value="UniProtKB-EC"/>
</dbReference>
<dbReference type="OrthoDB" id="9763290at2"/>
<dbReference type="RefSeq" id="WP_126536162.1">
    <property type="nucleotide sequence ID" value="NZ_BSPM01000008.1"/>
</dbReference>
<dbReference type="PROSITE" id="PS51278">
    <property type="entry name" value="GATASE_TYPE_2"/>
    <property type="match status" value="1"/>
</dbReference>
<dbReference type="PANTHER" id="PTHR43284">
    <property type="entry name" value="ASPARAGINE SYNTHETASE (GLUTAMINE-HYDROLYZING)"/>
    <property type="match status" value="1"/>
</dbReference>
<dbReference type="InterPro" id="IPR014729">
    <property type="entry name" value="Rossmann-like_a/b/a_fold"/>
</dbReference>
<evidence type="ECO:0000313" key="5">
    <source>
        <dbReference type="EMBL" id="TDP87031.1"/>
    </source>
</evidence>
<dbReference type="SUPFAM" id="SSF56235">
    <property type="entry name" value="N-terminal nucleophile aminohydrolases (Ntn hydrolases)"/>
    <property type="match status" value="1"/>
</dbReference>
<keyword evidence="6" id="KW-1185">Reference proteome</keyword>
<dbReference type="InterPro" id="IPR029055">
    <property type="entry name" value="Ntn_hydrolases_N"/>
</dbReference>
<dbReference type="Gene3D" id="3.60.20.10">
    <property type="entry name" value="Glutamine Phosphoribosylpyrophosphate, subunit 1, domain 1"/>
    <property type="match status" value="1"/>
</dbReference>
<dbReference type="EMBL" id="SNXY01000006">
    <property type="protein sequence ID" value="TDP87031.1"/>
    <property type="molecule type" value="Genomic_DNA"/>
</dbReference>
<proteinExistence type="predicted"/>
<dbReference type="AlphaFoldDB" id="A0A4R6RK56"/>
<dbReference type="EC" id="6.3.5.4" evidence="2"/>